<proteinExistence type="predicted"/>
<dbReference type="Pfam" id="PF08241">
    <property type="entry name" value="Methyltransf_11"/>
    <property type="match status" value="1"/>
</dbReference>
<sequence length="269" mass="29798">MNKLMMDEGKLKRLLERMKGQMNISWSKEEQVLGQFGVKDGDSILEVGSGPGFVTEQLSRMFPSSRITSIEIEDYYVQYARQRIAPGDDGRVSVVHGDILEHGLPLGQFDVAIARLVFQHVPDPAQAARNIFDLLKPGGKLIILDVDDAIWGMVDPVIPELLHVLNQHAKEQASQGGNRFIGRQLWHMLQQAGYADLQLKLLASHSDELGIEAFLPQVDAEEMRTMVDSGFATEEEVAAVQKGVSSFLASEHPYAMLIMMAVCGVRPNS</sequence>
<dbReference type="GO" id="GO:0008757">
    <property type="term" value="F:S-adenosylmethionine-dependent methyltransferase activity"/>
    <property type="evidence" value="ECO:0007669"/>
    <property type="project" value="InterPro"/>
</dbReference>
<evidence type="ECO:0000313" key="4">
    <source>
        <dbReference type="Proteomes" id="UP000315377"/>
    </source>
</evidence>
<dbReference type="SUPFAM" id="SSF53335">
    <property type="entry name" value="S-adenosyl-L-methionine-dependent methyltransferases"/>
    <property type="match status" value="1"/>
</dbReference>
<feature type="domain" description="Methyltransferase type 11" evidence="1">
    <location>
        <begin position="45"/>
        <end position="143"/>
    </location>
</feature>
<evidence type="ECO:0000313" key="2">
    <source>
        <dbReference type="EMBL" id="MCY9608928.1"/>
    </source>
</evidence>
<reference evidence="2 5" key="2">
    <citation type="submission" date="2022-05" db="EMBL/GenBank/DDBJ databases">
        <title>Genome Sequencing of Bee-Associated Microbes.</title>
        <authorList>
            <person name="Dunlap C."/>
        </authorList>
    </citation>
    <scope>NUCLEOTIDE SEQUENCE [LARGE SCALE GENOMIC DNA]</scope>
    <source>
        <strain evidence="2 5">NRRL B-14613</strain>
    </source>
</reference>
<dbReference type="EMBL" id="JAMDMM010000032">
    <property type="protein sequence ID" value="MCY9608928.1"/>
    <property type="molecule type" value="Genomic_DNA"/>
</dbReference>
<dbReference type="InterPro" id="IPR029063">
    <property type="entry name" value="SAM-dependent_MTases_sf"/>
</dbReference>
<reference evidence="3 4" key="1">
    <citation type="submission" date="2019-07" db="EMBL/GenBank/DDBJ databases">
        <title>Paenibacillus thiaminolyticus NRRL B-4156.</title>
        <authorList>
            <person name="Hehnly C."/>
            <person name="Zhang L."/>
        </authorList>
    </citation>
    <scope>NUCLEOTIDE SEQUENCE [LARGE SCALE GENOMIC DNA]</scope>
    <source>
        <strain evidence="3 4">NRRL B-4156</strain>
    </source>
</reference>
<keyword evidence="3" id="KW-0808">Transferase</keyword>
<dbReference type="EMBL" id="CP041405">
    <property type="protein sequence ID" value="QDM43234.1"/>
    <property type="molecule type" value="Genomic_DNA"/>
</dbReference>
<gene>
    <name evidence="3" type="ORF">FLT43_06710</name>
    <name evidence="2" type="ORF">M5W83_17435</name>
</gene>
<dbReference type="Gene3D" id="3.40.50.150">
    <property type="entry name" value="Vaccinia Virus protein VP39"/>
    <property type="match status" value="1"/>
</dbReference>
<evidence type="ECO:0000313" key="3">
    <source>
        <dbReference type="EMBL" id="QDM43234.1"/>
    </source>
</evidence>
<keyword evidence="3" id="KW-0489">Methyltransferase</keyword>
<organism evidence="3 4">
    <name type="scientific">Paenibacillus thiaminolyticus</name>
    <name type="common">Bacillus thiaminolyticus</name>
    <dbReference type="NCBI Taxonomy" id="49283"/>
    <lineage>
        <taxon>Bacteria</taxon>
        <taxon>Bacillati</taxon>
        <taxon>Bacillota</taxon>
        <taxon>Bacilli</taxon>
        <taxon>Bacillales</taxon>
        <taxon>Paenibacillaceae</taxon>
        <taxon>Paenibacillus</taxon>
    </lineage>
</organism>
<protein>
    <submittedName>
        <fullName evidence="3">Methyltransferase domain-containing protein</fullName>
    </submittedName>
</protein>
<dbReference type="Proteomes" id="UP001209276">
    <property type="component" value="Unassembled WGS sequence"/>
</dbReference>
<dbReference type="RefSeq" id="WP_087442439.1">
    <property type="nucleotide sequence ID" value="NZ_CABMNB010000025.1"/>
</dbReference>
<dbReference type="GeneID" id="76995668"/>
<dbReference type="Proteomes" id="UP000315377">
    <property type="component" value="Chromosome"/>
</dbReference>
<dbReference type="InterPro" id="IPR013216">
    <property type="entry name" value="Methyltransf_11"/>
</dbReference>
<evidence type="ECO:0000313" key="5">
    <source>
        <dbReference type="Proteomes" id="UP001209276"/>
    </source>
</evidence>
<keyword evidence="5" id="KW-1185">Reference proteome</keyword>
<accession>A0AAP9DT63</accession>
<dbReference type="GO" id="GO:0032259">
    <property type="term" value="P:methylation"/>
    <property type="evidence" value="ECO:0007669"/>
    <property type="project" value="UniProtKB-KW"/>
</dbReference>
<dbReference type="CDD" id="cd02440">
    <property type="entry name" value="AdoMet_MTases"/>
    <property type="match status" value="1"/>
</dbReference>
<evidence type="ECO:0000259" key="1">
    <source>
        <dbReference type="Pfam" id="PF08241"/>
    </source>
</evidence>
<name>A0AAP9DT63_PANTH</name>
<dbReference type="PANTHER" id="PTHR43861">
    <property type="entry name" value="TRANS-ACONITATE 2-METHYLTRANSFERASE-RELATED"/>
    <property type="match status" value="1"/>
</dbReference>
<dbReference type="AlphaFoldDB" id="A0AAP9DT63"/>
<dbReference type="PANTHER" id="PTHR43861:SF1">
    <property type="entry name" value="TRANS-ACONITATE 2-METHYLTRANSFERASE"/>
    <property type="match status" value="1"/>
</dbReference>